<dbReference type="InterPro" id="IPR006176">
    <property type="entry name" value="3-OHacyl-CoA_DH_NAD-bd"/>
</dbReference>
<comment type="caution">
    <text evidence="10">The sequence shown here is derived from an EMBL/GenBank/DDBJ whole genome shotgun (WGS) entry which is preliminary data.</text>
</comment>
<dbReference type="NCBIfam" id="NF005471">
    <property type="entry name" value="PRK07066.1"/>
    <property type="match status" value="1"/>
</dbReference>
<evidence type="ECO:0000256" key="1">
    <source>
        <dbReference type="ARBA" id="ARBA00004496"/>
    </source>
</evidence>
<dbReference type="Gene3D" id="3.40.50.720">
    <property type="entry name" value="NAD(P)-binding Rossmann-like Domain"/>
    <property type="match status" value="1"/>
</dbReference>
<dbReference type="SUPFAM" id="SSF48179">
    <property type="entry name" value="6-phosphogluconate dehydrogenase C-terminal domain-like"/>
    <property type="match status" value="1"/>
</dbReference>
<feature type="domain" description="3-hydroxyacyl-CoA dehydrogenase C-terminal" evidence="8">
    <location>
        <begin position="190"/>
        <end position="270"/>
    </location>
</feature>
<keyword evidence="6 7" id="KW-0520">NAD</keyword>
<feature type="binding site" evidence="7">
    <location>
        <begin position="16"/>
        <end position="21"/>
    </location>
    <ligand>
        <name>NAD(+)</name>
        <dbReference type="ChEBI" id="CHEBI:57540"/>
    </ligand>
</feature>
<dbReference type="Proteomes" id="UP001230156">
    <property type="component" value="Unassembled WGS sequence"/>
</dbReference>
<comment type="subunit">
    <text evidence="3 7">Homodimer.</text>
</comment>
<sequence>MALIAADKIKTVAILGAGVIGSGWASRFLANGLDVVAWDPGKNAEATLRANVANAWPALTKVGLKPGASQDRLKFVATMEEAVKDADFVQESAPENEALKVKMHAQATAAAKPGAIFGSSTSGLLPSDFYKEAKNPERCLVGHPFNPVYLLPLVEVCGSKWTTDEAKQIAIEFYKSLGMRPLHVRKEVPGFIADRLLEAVWREGMHMINDDYCTTGELDDAIRFGFGIRWSFFGMYMIYHMAGGEAGMRHFMEQFGPALDLPWTHLKAPKLTTEIIDKIVDGTEKQAGTHSIKELERLRDDCIISVIGAVTDAKAKHGWKFED</sequence>
<evidence type="ECO:0000256" key="7">
    <source>
        <dbReference type="HAMAP-Rule" id="MF_02129"/>
    </source>
</evidence>
<dbReference type="PANTHER" id="PTHR48075:SF5">
    <property type="entry name" value="3-HYDROXYBUTYRYL-COA DEHYDROGENASE"/>
    <property type="match status" value="1"/>
</dbReference>
<evidence type="ECO:0000256" key="3">
    <source>
        <dbReference type="ARBA" id="ARBA00011738"/>
    </source>
</evidence>
<accession>A0ABU0YJ41</accession>
<dbReference type="Gene3D" id="1.10.1040.10">
    <property type="entry name" value="N-(1-d-carboxylethyl)-l-norvaline Dehydrogenase, domain 2"/>
    <property type="match status" value="1"/>
</dbReference>
<keyword evidence="11" id="KW-1185">Reference proteome</keyword>
<dbReference type="InterPro" id="IPR026578">
    <property type="entry name" value="L-carnitine_dehydrogenase"/>
</dbReference>
<feature type="domain" description="3-hydroxyacyl-CoA dehydrogenase NAD binding" evidence="9">
    <location>
        <begin position="11"/>
        <end position="187"/>
    </location>
</feature>
<dbReference type="Pfam" id="PF00725">
    <property type="entry name" value="3HCDH"/>
    <property type="match status" value="1"/>
</dbReference>
<dbReference type="InterPro" id="IPR013328">
    <property type="entry name" value="6PGD_dom2"/>
</dbReference>
<dbReference type="PANTHER" id="PTHR48075">
    <property type="entry name" value="3-HYDROXYACYL-COA DEHYDROGENASE FAMILY PROTEIN"/>
    <property type="match status" value="1"/>
</dbReference>
<keyword evidence="4 7" id="KW-0963">Cytoplasm</keyword>
<gene>
    <name evidence="10" type="ORF">Q8A70_08655</name>
</gene>
<evidence type="ECO:0000256" key="2">
    <source>
        <dbReference type="ARBA" id="ARBA00004855"/>
    </source>
</evidence>
<dbReference type="HAMAP" id="MF_02129">
    <property type="entry name" value="L_carnitine_dehydrog"/>
    <property type="match status" value="1"/>
</dbReference>
<evidence type="ECO:0000256" key="5">
    <source>
        <dbReference type="ARBA" id="ARBA00023002"/>
    </source>
</evidence>
<evidence type="ECO:0000256" key="6">
    <source>
        <dbReference type="ARBA" id="ARBA00023027"/>
    </source>
</evidence>
<comment type="catalytic activity">
    <reaction evidence="7">
        <text>carnitine + NAD(+) = 3-dehydrocarnitine + NADH + H(+)</text>
        <dbReference type="Rhea" id="RHEA:19265"/>
        <dbReference type="ChEBI" id="CHEBI:15378"/>
        <dbReference type="ChEBI" id="CHEBI:17126"/>
        <dbReference type="ChEBI" id="CHEBI:57540"/>
        <dbReference type="ChEBI" id="CHEBI:57885"/>
        <dbReference type="ChEBI" id="CHEBI:57945"/>
        <dbReference type="EC" id="1.1.1.108"/>
    </reaction>
</comment>
<dbReference type="InterPro" id="IPR006108">
    <property type="entry name" value="3HC_DH_C"/>
</dbReference>
<dbReference type="Pfam" id="PF02737">
    <property type="entry name" value="3HCDH_N"/>
    <property type="match status" value="1"/>
</dbReference>
<evidence type="ECO:0000256" key="4">
    <source>
        <dbReference type="ARBA" id="ARBA00022490"/>
    </source>
</evidence>
<reference evidence="11" key="1">
    <citation type="submission" date="2023-08" db="EMBL/GenBank/DDBJ databases">
        <title>Rhodospirillaceae gen. nov., a novel taxon isolated from the Yangtze River Yuezi River estuary sludge.</title>
        <authorList>
            <person name="Ruan L."/>
        </authorList>
    </citation>
    <scope>NUCLEOTIDE SEQUENCE [LARGE SCALE GENOMIC DNA]</scope>
    <source>
        <strain evidence="11">R-7</strain>
    </source>
</reference>
<comment type="similarity">
    <text evidence="7">Belongs to the 3-hydroxyacyl-CoA dehydrogenase family. L-carnitine dehydrogenase subfamily.</text>
</comment>
<dbReference type="EC" id="1.1.1.108" evidence="7"/>
<comment type="pathway">
    <text evidence="2 7">Amine and polyamine metabolism; carnitine metabolism.</text>
</comment>
<evidence type="ECO:0000259" key="8">
    <source>
        <dbReference type="Pfam" id="PF00725"/>
    </source>
</evidence>
<dbReference type="SUPFAM" id="SSF51735">
    <property type="entry name" value="NAD(P)-binding Rossmann-fold domains"/>
    <property type="match status" value="1"/>
</dbReference>
<organism evidence="10 11">
    <name type="scientific">Dongia sedimenti</name>
    <dbReference type="NCBI Taxonomy" id="3064282"/>
    <lineage>
        <taxon>Bacteria</taxon>
        <taxon>Pseudomonadati</taxon>
        <taxon>Pseudomonadota</taxon>
        <taxon>Alphaproteobacteria</taxon>
        <taxon>Rhodospirillales</taxon>
        <taxon>Dongiaceae</taxon>
        <taxon>Dongia</taxon>
    </lineage>
</organism>
<dbReference type="InterPro" id="IPR036291">
    <property type="entry name" value="NAD(P)-bd_dom_sf"/>
</dbReference>
<evidence type="ECO:0000259" key="9">
    <source>
        <dbReference type="Pfam" id="PF02737"/>
    </source>
</evidence>
<keyword evidence="5 7" id="KW-0560">Oxidoreductase</keyword>
<comment type="function">
    <text evidence="7">Catalyzes the NAD(+)-dependent oxidation of L-carnitine to 3-dehydrocarnitine.</text>
</comment>
<comment type="subcellular location">
    <subcellularLocation>
        <location evidence="1 7">Cytoplasm</location>
    </subcellularLocation>
</comment>
<dbReference type="RefSeq" id="WP_379955169.1">
    <property type="nucleotide sequence ID" value="NZ_JAUYVI010000003.1"/>
</dbReference>
<protein>
    <recommendedName>
        <fullName evidence="7">L-carnitine dehydrogenase</fullName>
        <shortName evidence="7">CDH</shortName>
        <shortName evidence="7">L-CDH</shortName>
        <ecNumber evidence="7">1.1.1.108</ecNumber>
    </recommendedName>
</protein>
<dbReference type="GO" id="GO:0047728">
    <property type="term" value="F:carnitine 3-dehydrogenase activity"/>
    <property type="evidence" value="ECO:0007669"/>
    <property type="project" value="UniProtKB-EC"/>
</dbReference>
<evidence type="ECO:0000313" key="11">
    <source>
        <dbReference type="Proteomes" id="UP001230156"/>
    </source>
</evidence>
<proteinExistence type="inferred from homology"/>
<name>A0ABU0YJ41_9PROT</name>
<dbReference type="InterPro" id="IPR008927">
    <property type="entry name" value="6-PGluconate_DH-like_C_sf"/>
</dbReference>
<evidence type="ECO:0000313" key="10">
    <source>
        <dbReference type="EMBL" id="MDQ7247735.1"/>
    </source>
</evidence>
<dbReference type="EMBL" id="JAUYVI010000003">
    <property type="protein sequence ID" value="MDQ7247735.1"/>
    <property type="molecule type" value="Genomic_DNA"/>
</dbReference>